<accession>A0A6J7E3A8</accession>
<proteinExistence type="predicted"/>
<dbReference type="AlphaFoldDB" id="A0A6J7E3A8"/>
<gene>
    <name evidence="1" type="ORF">UFOPK3401_01107</name>
</gene>
<sequence>MITSLRAAGICLWIEAVLSGQANPDELTHACGSVRVRAKEGSDEDTSLAVFAAKLPANEHVFLVLTRPGDPGPLESVPLLTSEAIQAGCAIALTARSVVLMPTEDSNLWLSAQAPFSVKPPLDIPDALRLLKRTLRETIDDIEALDVAGGRERIEDCLIKNGRPSTPDDWDPRRHELLTMALALEDVLLLAKQDPGGTVSASAFAKRQAELDELERLVRRCIEAAVSSTVREPTA</sequence>
<dbReference type="EMBL" id="CAFBLM010000053">
    <property type="protein sequence ID" value="CAB4876498.1"/>
    <property type="molecule type" value="Genomic_DNA"/>
</dbReference>
<organism evidence="1">
    <name type="scientific">freshwater metagenome</name>
    <dbReference type="NCBI Taxonomy" id="449393"/>
    <lineage>
        <taxon>unclassified sequences</taxon>
        <taxon>metagenomes</taxon>
        <taxon>ecological metagenomes</taxon>
    </lineage>
</organism>
<name>A0A6J7E3A8_9ZZZZ</name>
<reference evidence="1" key="1">
    <citation type="submission" date="2020-05" db="EMBL/GenBank/DDBJ databases">
        <authorList>
            <person name="Chiriac C."/>
            <person name="Salcher M."/>
            <person name="Ghai R."/>
            <person name="Kavagutti S V."/>
        </authorList>
    </citation>
    <scope>NUCLEOTIDE SEQUENCE</scope>
</reference>
<protein>
    <submittedName>
        <fullName evidence="1">Unannotated protein</fullName>
    </submittedName>
</protein>
<evidence type="ECO:0000313" key="1">
    <source>
        <dbReference type="EMBL" id="CAB4876498.1"/>
    </source>
</evidence>